<dbReference type="Proteomes" id="UP001652625">
    <property type="component" value="Chromosome 11"/>
</dbReference>
<dbReference type="PANTHER" id="PTHR34153:SF2">
    <property type="entry name" value="SI:CH211-262H13.3-RELATED"/>
    <property type="match status" value="1"/>
</dbReference>
<dbReference type="RefSeq" id="XP_065665872.1">
    <property type="nucleotide sequence ID" value="XM_065809800.1"/>
</dbReference>
<evidence type="ECO:0000256" key="2">
    <source>
        <dbReference type="SAM" id="Phobius"/>
    </source>
</evidence>
<evidence type="ECO:0000313" key="3">
    <source>
        <dbReference type="Proteomes" id="UP001652625"/>
    </source>
</evidence>
<proteinExistence type="predicted"/>
<keyword evidence="2" id="KW-1133">Transmembrane helix</keyword>
<keyword evidence="2" id="KW-0472">Membrane</keyword>
<dbReference type="PANTHER" id="PTHR34153">
    <property type="entry name" value="SI:CH211-262H13.3-RELATED-RELATED"/>
    <property type="match status" value="1"/>
</dbReference>
<protein>
    <submittedName>
        <fullName evidence="4">Uncharacterized protein LOC136087334 isoform X1</fullName>
    </submittedName>
</protein>
<reference evidence="4" key="1">
    <citation type="submission" date="2025-08" db="UniProtKB">
        <authorList>
            <consortium name="RefSeq"/>
        </authorList>
    </citation>
    <scope>IDENTIFICATION</scope>
</reference>
<dbReference type="GeneID" id="136087334"/>
<keyword evidence="3" id="KW-1185">Reference proteome</keyword>
<organism evidence="3 4">
    <name type="scientific">Hydra vulgaris</name>
    <name type="common">Hydra</name>
    <name type="synonym">Hydra attenuata</name>
    <dbReference type="NCBI Taxonomy" id="6087"/>
    <lineage>
        <taxon>Eukaryota</taxon>
        <taxon>Metazoa</taxon>
        <taxon>Cnidaria</taxon>
        <taxon>Hydrozoa</taxon>
        <taxon>Hydroidolina</taxon>
        <taxon>Anthoathecata</taxon>
        <taxon>Aplanulata</taxon>
        <taxon>Hydridae</taxon>
        <taxon>Hydra</taxon>
    </lineage>
</organism>
<name>A0ABM4CVB9_HYDVU</name>
<evidence type="ECO:0000313" key="4">
    <source>
        <dbReference type="RefSeq" id="XP_065665872.1"/>
    </source>
</evidence>
<feature type="transmembrane region" description="Helical" evidence="2">
    <location>
        <begin position="15"/>
        <end position="34"/>
    </location>
</feature>
<accession>A0ABM4CVB9</accession>
<feature type="region of interest" description="Disordered" evidence="1">
    <location>
        <begin position="135"/>
        <end position="164"/>
    </location>
</feature>
<evidence type="ECO:0000256" key="1">
    <source>
        <dbReference type="SAM" id="MobiDB-lite"/>
    </source>
</evidence>
<sequence length="213" mass="24386">MNTGLYYFVKKDMEYVSLSLLVCDLFSFCIFIMANRKFAIVSFLDEDDAVAVVPEKWLINNELCYWPPYTSQQRNDKAVKECELPNKNWAKHPMPVLGTKESYAKARSELNKATVTSDLQSDVDDSRLRKKRIQKYPDDGINNSAEDSDTDSQTSSTKFYEDSSKQKKILNKNILFSKTNSHMPPPQVPKFPVISQNSLPLPFVNQKVVTEPV</sequence>
<keyword evidence="2" id="KW-0812">Transmembrane</keyword>
<gene>
    <name evidence="4" type="primary">LOC136087334</name>
</gene>